<feature type="transmembrane region" description="Helical" evidence="1">
    <location>
        <begin position="54"/>
        <end position="78"/>
    </location>
</feature>
<keyword evidence="1" id="KW-1133">Transmembrane helix</keyword>
<dbReference type="Proteomes" id="UP000037122">
    <property type="component" value="Unassembled WGS sequence"/>
</dbReference>
<dbReference type="EMBL" id="LGST01000041">
    <property type="protein sequence ID" value="KND97795.1"/>
    <property type="molecule type" value="Genomic_DNA"/>
</dbReference>
<reference evidence="3" key="1">
    <citation type="journal article" date="2015" name="BMC Genomics">
        <title>Draft genome of a commonly misdiagnosed multidrug resistant pathogen Candida auris.</title>
        <authorList>
            <person name="Chatterjee S."/>
            <person name="Alampalli S.V."/>
            <person name="Nageshan R.K."/>
            <person name="Chettiar S.T."/>
            <person name="Joshi S."/>
            <person name="Tatu U.S."/>
        </authorList>
    </citation>
    <scope>NUCLEOTIDE SEQUENCE [LARGE SCALE GENOMIC DNA]</scope>
    <source>
        <strain evidence="3">6684</strain>
    </source>
</reference>
<gene>
    <name evidence="2" type="ORF">QG37_06209</name>
</gene>
<evidence type="ECO:0000313" key="3">
    <source>
        <dbReference type="Proteomes" id="UP000037122"/>
    </source>
</evidence>
<dbReference type="VEuPathDB" id="FungiDB:QG37_06209"/>
<protein>
    <submittedName>
        <fullName evidence="2">Uncharacterized protein</fullName>
    </submittedName>
</protein>
<evidence type="ECO:0000256" key="1">
    <source>
        <dbReference type="SAM" id="Phobius"/>
    </source>
</evidence>
<evidence type="ECO:0000313" key="2">
    <source>
        <dbReference type="EMBL" id="KND97795.1"/>
    </source>
</evidence>
<name>A0A0L0NVR0_CANAR</name>
<accession>A0A0L0NVR0</accession>
<keyword evidence="1" id="KW-0472">Membrane</keyword>
<dbReference type="AlphaFoldDB" id="A0A0L0NVR0"/>
<organism evidence="2 3">
    <name type="scientific">Candidozyma auris</name>
    <name type="common">Yeast</name>
    <name type="synonym">Candida auris</name>
    <dbReference type="NCBI Taxonomy" id="498019"/>
    <lineage>
        <taxon>Eukaryota</taxon>
        <taxon>Fungi</taxon>
        <taxon>Dikarya</taxon>
        <taxon>Ascomycota</taxon>
        <taxon>Saccharomycotina</taxon>
        <taxon>Pichiomycetes</taxon>
        <taxon>Metschnikowiaceae</taxon>
        <taxon>Candidozyma</taxon>
    </lineage>
</organism>
<proteinExistence type="predicted"/>
<comment type="caution">
    <text evidence="2">The sequence shown here is derived from an EMBL/GenBank/DDBJ whole genome shotgun (WGS) entry which is preliminary data.</text>
</comment>
<keyword evidence="1" id="KW-0812">Transmembrane</keyword>
<sequence>MDLKFQKCPWDGWVVKKGRLGGLGNGKNRMEKKVVRIISTAALLFHKSLKILDLFVLTIWLIHFVWVTISHCLSSFLIGPITCMHTAR</sequence>